<feature type="compositionally biased region" description="Low complexity" evidence="1">
    <location>
        <begin position="257"/>
        <end position="266"/>
    </location>
</feature>
<sequence>MINDLDGFDWASLGHAYGAAGDVPGWLRGMVSPDSDVREKAFADFYSAALHQGSIYSSTVASLPFLFAMAHDPATPDRARVVTLLLNIGREAADAEETYAVIVGEDGEESSIYPDTARLMREHAADLVAFTRDADPRVRAASIESLGLFLDDAERAMALLDNRLVEESGTAERELVVRTMADLALRPSEAATQARAWLDALAESTATDPDTRLAALVHRARCAPEAIDDQTVVTAIALLRQVTPAPRPEEDQTRPGPDASAPCACEAEPESDPNVPGHIAAVFADLERHGRRHAATTPLLTAFHTALDTRAEDRTALLTEQLRSPDPGTRYDAITMARSLITSLRGEHTALVRLIADCLLPDDAYTAAAAAEALGSLATLAEPAREPLAAYVTAHRPDTWASPHHVVRRAHQQAAVALARLNDERALPSLLTALDTDTDAWRAMSVVAHLPQCAAQLTPRLIQRLADIDHSREWPDISPETLAAALAELKDPAAIPALTETLQSAVRHKQPHTAQPVLKALASFGPRAGTALDIVRPLTTADDAFLRTAAASALWELERRPESVVPLVERLLDNHRNFDAIDLAGRIGPPAAALLPRLRQILHEQIEQNTRNEQNGSPGLNDSWTLVHVATALWDIGGTSDADTVVPALLAAWKDNDFTARDVLACLNRMGPAAHPALPHIHAALEQPHRGDPRWSDTITRDLEIEHACRAILTRLTDRPRPER</sequence>
<accession>A0ABS2V3E0</accession>
<evidence type="ECO:0000313" key="2">
    <source>
        <dbReference type="EMBL" id="MBM9624366.1"/>
    </source>
</evidence>
<dbReference type="InterPro" id="IPR004155">
    <property type="entry name" value="PBS_lyase_HEAT"/>
</dbReference>
<organism evidence="2 3">
    <name type="scientific">Streptomyces zhihengii</name>
    <dbReference type="NCBI Taxonomy" id="1818004"/>
    <lineage>
        <taxon>Bacteria</taxon>
        <taxon>Bacillati</taxon>
        <taxon>Actinomycetota</taxon>
        <taxon>Actinomycetes</taxon>
        <taxon>Kitasatosporales</taxon>
        <taxon>Streptomycetaceae</taxon>
        <taxon>Streptomyces</taxon>
    </lineage>
</organism>
<dbReference type="InterPro" id="IPR016024">
    <property type="entry name" value="ARM-type_fold"/>
</dbReference>
<feature type="region of interest" description="Disordered" evidence="1">
    <location>
        <begin position="243"/>
        <end position="272"/>
    </location>
</feature>
<proteinExistence type="predicted"/>
<reference evidence="2 3" key="1">
    <citation type="journal article" date="2016" name="Arch. Microbiol.">
        <title>Streptomyces zhihengii sp. nov., isolated from rhizospheric soil of Psammosilene tunicoides.</title>
        <authorList>
            <person name="Huang M.J."/>
            <person name="Fei J.J."/>
            <person name="Salam N."/>
            <person name="Kim C.J."/>
            <person name="Hozzein W.N."/>
            <person name="Xiao M."/>
            <person name="Huang H.Q."/>
            <person name="Li W.J."/>
        </authorList>
    </citation>
    <scope>NUCLEOTIDE SEQUENCE [LARGE SCALE GENOMIC DNA]</scope>
    <source>
        <strain evidence="2 3">YIM T102</strain>
    </source>
</reference>
<dbReference type="RefSeq" id="WP_205378373.1">
    <property type="nucleotide sequence ID" value="NZ_JAFEJA010000002.1"/>
</dbReference>
<comment type="caution">
    <text evidence="2">The sequence shown here is derived from an EMBL/GenBank/DDBJ whole genome shotgun (WGS) entry which is preliminary data.</text>
</comment>
<protein>
    <submittedName>
        <fullName evidence="2">HEAT repeat domain-containing protein</fullName>
    </submittedName>
</protein>
<name>A0ABS2V3E0_9ACTN</name>
<evidence type="ECO:0000256" key="1">
    <source>
        <dbReference type="SAM" id="MobiDB-lite"/>
    </source>
</evidence>
<keyword evidence="3" id="KW-1185">Reference proteome</keyword>
<dbReference type="InterPro" id="IPR011989">
    <property type="entry name" value="ARM-like"/>
</dbReference>
<evidence type="ECO:0000313" key="3">
    <source>
        <dbReference type="Proteomes" id="UP000664109"/>
    </source>
</evidence>
<gene>
    <name evidence="2" type="ORF">JE024_38035</name>
</gene>
<dbReference type="SMART" id="SM00567">
    <property type="entry name" value="EZ_HEAT"/>
    <property type="match status" value="4"/>
</dbReference>
<dbReference type="EMBL" id="JAFEJA010000002">
    <property type="protein sequence ID" value="MBM9624366.1"/>
    <property type="molecule type" value="Genomic_DNA"/>
</dbReference>
<dbReference type="SUPFAM" id="SSF48371">
    <property type="entry name" value="ARM repeat"/>
    <property type="match status" value="1"/>
</dbReference>
<dbReference type="Gene3D" id="1.25.10.10">
    <property type="entry name" value="Leucine-rich Repeat Variant"/>
    <property type="match status" value="2"/>
</dbReference>
<dbReference type="Proteomes" id="UP000664109">
    <property type="component" value="Unassembled WGS sequence"/>
</dbReference>